<dbReference type="OrthoDB" id="2349883at2759"/>
<keyword evidence="2" id="KW-1185">Reference proteome</keyword>
<protein>
    <submittedName>
        <fullName evidence="1">Uncharacterized protein</fullName>
    </submittedName>
</protein>
<dbReference type="Proteomes" id="UP000298327">
    <property type="component" value="Unassembled WGS sequence"/>
</dbReference>
<proteinExistence type="predicted"/>
<dbReference type="EMBL" id="SEOQ01000235">
    <property type="protein sequence ID" value="TFY66576.1"/>
    <property type="molecule type" value="Genomic_DNA"/>
</dbReference>
<name>A0A4Y9YVH5_9AGAM</name>
<reference evidence="1 2" key="1">
    <citation type="submission" date="2019-02" db="EMBL/GenBank/DDBJ databases">
        <title>Genome sequencing of the rare red list fungi Dentipellis fragilis.</title>
        <authorList>
            <person name="Buettner E."/>
            <person name="Kellner H."/>
        </authorList>
    </citation>
    <scope>NUCLEOTIDE SEQUENCE [LARGE SCALE GENOMIC DNA]</scope>
    <source>
        <strain evidence="1 2">DSM 105465</strain>
    </source>
</reference>
<sequence>MPSLLRRSQTVRGCSQSLRRSYSNKTVTSYPKAVKAFPFKYTVQEAVRLCGPRAKLLTLSLRDFLPSILAVFFPSLAKSPPQPSEVRAFYYPTWIVDAEVQAKAITKQRDKRKDILQYPYTYAQPLSPEDICQVRVSRTLLRTFAESSSITGDTAKHLRNMVFNDRQLFKDTPLLPWSDSLLRQHDTPITCVPYTISPFSLPEFLPTVDKRWTTVADNLSFSPSSIKCNVISASPVLVPIYVLAYDDTSLGPLQVIFEAHTGRGWVTGPIMTAFADDSMKSVYEMMWKRIPGPSLLPYYENRWMWLFQLAGPRPAPAASISGLYGLPVGQRQSERCIYAISHWVNACLWRGIERPPLYHPDGVDMSNPRIRAYDAAERKQTEKWMTSLPASIVTRDASTKEQYLQYLGKSGAISSPEELRAMKDKLKDYTFDRDALLPPWCRSTSADASPKHPA</sequence>
<accession>A0A4Y9YVH5</accession>
<organism evidence="1 2">
    <name type="scientific">Dentipellis fragilis</name>
    <dbReference type="NCBI Taxonomy" id="205917"/>
    <lineage>
        <taxon>Eukaryota</taxon>
        <taxon>Fungi</taxon>
        <taxon>Dikarya</taxon>
        <taxon>Basidiomycota</taxon>
        <taxon>Agaricomycotina</taxon>
        <taxon>Agaricomycetes</taxon>
        <taxon>Russulales</taxon>
        <taxon>Hericiaceae</taxon>
        <taxon>Dentipellis</taxon>
    </lineage>
</organism>
<evidence type="ECO:0000313" key="1">
    <source>
        <dbReference type="EMBL" id="TFY66576.1"/>
    </source>
</evidence>
<comment type="caution">
    <text evidence="1">The sequence shown here is derived from an EMBL/GenBank/DDBJ whole genome shotgun (WGS) entry which is preliminary data.</text>
</comment>
<dbReference type="AlphaFoldDB" id="A0A4Y9YVH5"/>
<gene>
    <name evidence="1" type="ORF">EVG20_g4510</name>
</gene>
<evidence type="ECO:0000313" key="2">
    <source>
        <dbReference type="Proteomes" id="UP000298327"/>
    </source>
</evidence>